<feature type="coiled-coil region" evidence="2">
    <location>
        <begin position="632"/>
        <end position="721"/>
    </location>
</feature>
<dbReference type="GO" id="GO:0000137">
    <property type="term" value="C:Golgi cis cisterna"/>
    <property type="evidence" value="ECO:0007669"/>
    <property type="project" value="TreeGrafter"/>
</dbReference>
<feature type="coiled-coil region" evidence="2">
    <location>
        <begin position="224"/>
        <end position="294"/>
    </location>
</feature>
<evidence type="ECO:0000256" key="2">
    <source>
        <dbReference type="SAM" id="Coils"/>
    </source>
</evidence>
<evidence type="ECO:0000259" key="4">
    <source>
        <dbReference type="Pfam" id="PF15070"/>
    </source>
</evidence>
<dbReference type="Proteomes" id="UP001168990">
    <property type="component" value="Unassembled WGS sequence"/>
</dbReference>
<protein>
    <recommendedName>
        <fullName evidence="4">Golgin subfamily A conserved domain-containing protein</fullName>
    </recommendedName>
</protein>
<feature type="region of interest" description="Disordered" evidence="3">
    <location>
        <begin position="78"/>
        <end position="105"/>
    </location>
</feature>
<feature type="domain" description="Golgin subfamily A conserved" evidence="4">
    <location>
        <begin position="525"/>
        <end position="657"/>
    </location>
</feature>
<keyword evidence="6" id="KW-1185">Reference proteome</keyword>
<proteinExistence type="predicted"/>
<organism evidence="5 6">
    <name type="scientific">Microctonus aethiopoides</name>
    <dbReference type="NCBI Taxonomy" id="144406"/>
    <lineage>
        <taxon>Eukaryota</taxon>
        <taxon>Metazoa</taxon>
        <taxon>Ecdysozoa</taxon>
        <taxon>Arthropoda</taxon>
        <taxon>Hexapoda</taxon>
        <taxon>Insecta</taxon>
        <taxon>Pterygota</taxon>
        <taxon>Neoptera</taxon>
        <taxon>Endopterygota</taxon>
        <taxon>Hymenoptera</taxon>
        <taxon>Apocrita</taxon>
        <taxon>Ichneumonoidea</taxon>
        <taxon>Braconidae</taxon>
        <taxon>Euphorinae</taxon>
        <taxon>Microctonus</taxon>
    </lineage>
</organism>
<dbReference type="GO" id="GO:0005801">
    <property type="term" value="C:cis-Golgi network"/>
    <property type="evidence" value="ECO:0007669"/>
    <property type="project" value="TreeGrafter"/>
</dbReference>
<dbReference type="AlphaFoldDB" id="A0AA39FLZ9"/>
<sequence>MNKTEKLLAARKKLKEFQLHKSNHDQEVTANQPNNHHQHEKVVFHQEDNNFTPDNSILNNNDKNRNIEKSNEHSQIHFDFNNSDNASNNVTQNSNPTESFAHSNEEDTKIAIKNDEINRQIAESFDINTSEERILQSNYAHVKQEWLPHEMQIKMFETMKMAQTNNDTDNSKSFEMEPSFGNNADLSNSTTNITENSSHVASIMNTNSIDNKNDCDDNRMKSENKSLLLNLEMEKNKVHQLEIQVNESHNKISELESLLAQKNTEHSNEFLHKINSLNEEIQMHRQAAEILVAEKADLSAALLEYQTVAQHKSEEVSELYGKLKHTMARMTDMEKDLITLKANTEDDKLSKEKLINDYTKLEEQYTELKKVGEEQQLETAELRQDLNIKKSELINLQQKMEENKNLLSLAELKIQQLTNAPQQLQEIEHQHEAHASLKEQLLQLHESLKTITNEKDEMCKHYESYVKQLNAKYEGTVQELELAQKKIHEYGEREESLIQRLSLMEQHYQREKQKVDSLLPLKDHEEKISHLTKSMDSLVLENDNLQRALHEKEVEIESMKEELQELRELRDQSVETSKLVTALESEQLGASRAVSQNQQLKLQLNEMHDAFVMLSNSKLNLTEQLQDERAVGRKLNAEYSRIEAERDELKEELNRKSAIIEELEKDKLHFAQVADQMQHYQVQSTQARTLQQELQNAMSTIEKLKIENQSLNEKLNGSTEITNGINIDDKNLNDQIIDDKEIEIPTADIVTINKEEKVSEQLQQLQNNNSYVTLADNQKKLELRFKETMERVAELTDEKQRLEHLVLQLQGETETIGEYITLYQRQRAILQMKAQEKERTFNQLLDERNRQQAQLHQLKILVAELLKIDEHNSKTSVAHQSYALPDQFNSDEYPKDNQEVTENGIVKQTVEEPIKVDIANETTSKILELLTEIKDCKDTCSVEPNFHHCLWCSGKLITV</sequence>
<dbReference type="PANTHER" id="PTHR10881:SF46">
    <property type="entry name" value="GOLGIN SUBFAMILY A MEMBER 2"/>
    <property type="match status" value="1"/>
</dbReference>
<feature type="coiled-coil region" evidence="2">
    <location>
        <begin position="778"/>
        <end position="861"/>
    </location>
</feature>
<dbReference type="PANTHER" id="PTHR10881">
    <property type="entry name" value="GOLGIN SUBFAMILY A MEMBER-RELATED"/>
    <property type="match status" value="1"/>
</dbReference>
<dbReference type="Pfam" id="PF15070">
    <property type="entry name" value="GOLGA2L5"/>
    <property type="match status" value="2"/>
</dbReference>
<evidence type="ECO:0000256" key="3">
    <source>
        <dbReference type="SAM" id="MobiDB-lite"/>
    </source>
</evidence>
<feature type="coiled-coil region" evidence="2">
    <location>
        <begin position="521"/>
        <end position="586"/>
    </location>
</feature>
<dbReference type="InterPro" id="IPR043976">
    <property type="entry name" value="GOLGA_cons_dom"/>
</dbReference>
<evidence type="ECO:0000313" key="5">
    <source>
        <dbReference type="EMBL" id="KAK0172094.1"/>
    </source>
</evidence>
<dbReference type="EMBL" id="JAQQBS010000002">
    <property type="protein sequence ID" value="KAK0172094.1"/>
    <property type="molecule type" value="Genomic_DNA"/>
</dbReference>
<feature type="coiled-coil region" evidence="2">
    <location>
        <begin position="351"/>
        <end position="486"/>
    </location>
</feature>
<dbReference type="GO" id="GO:0007030">
    <property type="term" value="P:Golgi organization"/>
    <property type="evidence" value="ECO:0007669"/>
    <property type="project" value="TreeGrafter"/>
</dbReference>
<feature type="compositionally biased region" description="Polar residues" evidence="3">
    <location>
        <begin position="90"/>
        <end position="102"/>
    </location>
</feature>
<name>A0AA39FLZ9_9HYME</name>
<keyword evidence="1 2" id="KW-0175">Coiled coil</keyword>
<feature type="compositionally biased region" description="Low complexity" evidence="3">
    <location>
        <begin position="78"/>
        <end position="89"/>
    </location>
</feature>
<dbReference type="InterPro" id="IPR024858">
    <property type="entry name" value="GOLGA"/>
</dbReference>
<gene>
    <name evidence="5" type="ORF">PV328_005461</name>
</gene>
<accession>A0AA39FLZ9</accession>
<evidence type="ECO:0000256" key="1">
    <source>
        <dbReference type="ARBA" id="ARBA00023054"/>
    </source>
</evidence>
<comment type="caution">
    <text evidence="5">The sequence shown here is derived from an EMBL/GenBank/DDBJ whole genome shotgun (WGS) entry which is preliminary data.</text>
</comment>
<reference evidence="5" key="2">
    <citation type="submission" date="2023-03" db="EMBL/GenBank/DDBJ databases">
        <authorList>
            <person name="Inwood S.N."/>
            <person name="Skelly J.G."/>
            <person name="Guhlin J."/>
            <person name="Harrop T.W.R."/>
            <person name="Goldson S.G."/>
            <person name="Dearden P.K."/>
        </authorList>
    </citation>
    <scope>NUCLEOTIDE SEQUENCE</scope>
    <source>
        <strain evidence="5">Irish</strain>
        <tissue evidence="5">Whole body</tissue>
    </source>
</reference>
<reference evidence="5" key="1">
    <citation type="journal article" date="2023" name="bioRxiv">
        <title>Scaffold-level genome assemblies of two parasitoid biocontrol wasps reveal the parthenogenesis mechanism and an associated novel virus.</title>
        <authorList>
            <person name="Inwood S."/>
            <person name="Skelly J."/>
            <person name="Guhlin J."/>
            <person name="Harrop T."/>
            <person name="Goldson S."/>
            <person name="Dearden P."/>
        </authorList>
    </citation>
    <scope>NUCLEOTIDE SEQUENCE</scope>
    <source>
        <strain evidence="5">Irish</strain>
        <tissue evidence="5">Whole body</tissue>
    </source>
</reference>
<dbReference type="GO" id="GO:0032580">
    <property type="term" value="C:Golgi cisterna membrane"/>
    <property type="evidence" value="ECO:0007669"/>
    <property type="project" value="TreeGrafter"/>
</dbReference>
<feature type="domain" description="Golgin subfamily A conserved" evidence="4">
    <location>
        <begin position="768"/>
        <end position="867"/>
    </location>
</feature>
<evidence type="ECO:0000313" key="6">
    <source>
        <dbReference type="Proteomes" id="UP001168990"/>
    </source>
</evidence>